<dbReference type="AlphaFoldDB" id="A0A0P1FJ02"/>
<sequence>MTVATLSEGPAILIGYAWRLQIEAEASVFADGASYTGHLRIKPSDPALLAELSSANGGIQHVTETVLELSLTPSQTAVLPPGRVVLDLVRTDLEPDLHLGFLLEIPVMMPVTRGLSP</sequence>
<organism evidence="1 2">
    <name type="scientific">Thalassobacter stenotrophicus</name>
    <dbReference type="NCBI Taxonomy" id="266809"/>
    <lineage>
        <taxon>Bacteria</taxon>
        <taxon>Pseudomonadati</taxon>
        <taxon>Pseudomonadota</taxon>
        <taxon>Alphaproteobacteria</taxon>
        <taxon>Rhodobacterales</taxon>
        <taxon>Roseobacteraceae</taxon>
        <taxon>Thalassobacter</taxon>
    </lineage>
</organism>
<accession>A0A0P1FJ02</accession>
<dbReference type="Proteomes" id="UP000051298">
    <property type="component" value="Unassembled WGS sequence"/>
</dbReference>
<evidence type="ECO:0000313" key="2">
    <source>
        <dbReference type="Proteomes" id="UP000051298"/>
    </source>
</evidence>
<evidence type="ECO:0000313" key="1">
    <source>
        <dbReference type="EMBL" id="CUH61464.1"/>
    </source>
</evidence>
<dbReference type="EMBL" id="CYRX01000032">
    <property type="protein sequence ID" value="CUH61464.1"/>
    <property type="molecule type" value="Genomic_DNA"/>
</dbReference>
<protein>
    <submittedName>
        <fullName evidence="1">Uncharacterized protein</fullName>
    </submittedName>
</protein>
<gene>
    <name evidence="1" type="ORF">THS5294_02772</name>
</gene>
<name>A0A0P1FJ02_9RHOB</name>
<reference evidence="1 2" key="1">
    <citation type="submission" date="2015-09" db="EMBL/GenBank/DDBJ databases">
        <authorList>
            <consortium name="Swine Surveillance"/>
        </authorList>
    </citation>
    <scope>NUCLEOTIDE SEQUENCE [LARGE SCALE GENOMIC DNA]</scope>
    <source>
        <strain evidence="1 2">CECT 5294</strain>
    </source>
</reference>
<proteinExistence type="predicted"/>
<dbReference type="RefSeq" id="WP_048599764.1">
    <property type="nucleotide sequence ID" value="NZ_CYRX01000032.1"/>
</dbReference>